<feature type="region of interest" description="Disordered" evidence="24">
    <location>
        <begin position="234"/>
        <end position="275"/>
    </location>
</feature>
<keyword evidence="18" id="KW-0325">Glycoprotein</keyword>
<evidence type="ECO:0000256" key="10">
    <source>
        <dbReference type="ARBA" id="ARBA00022525"/>
    </source>
</evidence>
<dbReference type="GO" id="GO:0005856">
    <property type="term" value="C:cytoskeleton"/>
    <property type="evidence" value="ECO:0007669"/>
    <property type="project" value="UniProtKB-SubCell"/>
</dbReference>
<keyword evidence="14 25" id="KW-1133">Transmembrane helix</keyword>
<dbReference type="SUPFAM" id="SSF47266">
    <property type="entry name" value="4-helical cytokines"/>
    <property type="match status" value="1"/>
</dbReference>
<evidence type="ECO:0000256" key="7">
    <source>
        <dbReference type="ARBA" id="ARBA00017304"/>
    </source>
</evidence>
<comment type="similarity">
    <text evidence="6">Belongs to the SCF family.</text>
</comment>
<evidence type="ECO:0000256" key="25">
    <source>
        <dbReference type="SAM" id="Phobius"/>
    </source>
</evidence>
<keyword evidence="13" id="KW-0130">Cell adhesion</keyword>
<dbReference type="GO" id="GO:0030175">
    <property type="term" value="C:filopodium"/>
    <property type="evidence" value="ECO:0007669"/>
    <property type="project" value="UniProtKB-SubCell"/>
</dbReference>
<comment type="subcellular location">
    <subcellularLocation>
        <location evidence="2">Cell membrane</location>
        <topology evidence="2">Single-pass type I membrane protein</topology>
    </subcellularLocation>
    <subcellularLocation>
        <location evidence="3">Cell projection</location>
        <location evidence="3">Filopodium</location>
    </subcellularLocation>
    <subcellularLocation>
        <location evidence="4">Cell projection</location>
        <location evidence="4">Lamellipodium</location>
    </subcellularLocation>
    <subcellularLocation>
        <location evidence="1">Cytoplasm</location>
        <location evidence="1">Cytoskeleton</location>
    </subcellularLocation>
    <subcellularLocation>
        <location evidence="5">Secreted</location>
    </subcellularLocation>
</comment>
<keyword evidence="12 26" id="KW-0732">Signal</keyword>
<keyword evidence="16 25" id="KW-0472">Membrane</keyword>
<evidence type="ECO:0000256" key="15">
    <source>
        <dbReference type="ARBA" id="ARBA00023030"/>
    </source>
</evidence>
<feature type="chain" id="PRO_5014135655" description="Kit ligand" evidence="26">
    <location>
        <begin position="27"/>
        <end position="275"/>
    </location>
</feature>
<dbReference type="EMBL" id="KY404053">
    <property type="protein sequence ID" value="ATW21588.1"/>
    <property type="molecule type" value="mRNA"/>
</dbReference>
<evidence type="ECO:0000256" key="16">
    <source>
        <dbReference type="ARBA" id="ARBA00023136"/>
    </source>
</evidence>
<dbReference type="GO" id="GO:0008284">
    <property type="term" value="P:positive regulation of cell population proliferation"/>
    <property type="evidence" value="ECO:0007669"/>
    <property type="project" value="TreeGrafter"/>
</dbReference>
<keyword evidence="9" id="KW-0963">Cytoplasm</keyword>
<evidence type="ECO:0000256" key="14">
    <source>
        <dbReference type="ARBA" id="ARBA00022989"/>
    </source>
</evidence>
<evidence type="ECO:0000256" key="24">
    <source>
        <dbReference type="SAM" id="MobiDB-lite"/>
    </source>
</evidence>
<evidence type="ECO:0000313" key="27">
    <source>
        <dbReference type="EMBL" id="ATW21588.1"/>
    </source>
</evidence>
<evidence type="ECO:0000256" key="18">
    <source>
        <dbReference type="ARBA" id="ARBA00023180"/>
    </source>
</evidence>
<evidence type="ECO:0000256" key="13">
    <source>
        <dbReference type="ARBA" id="ARBA00022889"/>
    </source>
</evidence>
<evidence type="ECO:0000256" key="2">
    <source>
        <dbReference type="ARBA" id="ARBA00004251"/>
    </source>
</evidence>
<proteinExistence type="evidence at transcript level"/>
<evidence type="ECO:0000256" key="5">
    <source>
        <dbReference type="ARBA" id="ARBA00004613"/>
    </source>
</evidence>
<dbReference type="GO" id="GO:0005576">
    <property type="term" value="C:extracellular region"/>
    <property type="evidence" value="ECO:0007669"/>
    <property type="project" value="UniProtKB-SubCell"/>
</dbReference>
<protein>
    <recommendedName>
        <fullName evidence="7">Kit ligand</fullName>
    </recommendedName>
    <alternativeName>
        <fullName evidence="21">Mast cell growth factor</fullName>
    </alternativeName>
    <alternativeName>
        <fullName evidence="23">Stem cell factor</fullName>
    </alternativeName>
    <alternativeName>
        <fullName evidence="22">c-Kit ligand</fullName>
    </alternativeName>
</protein>
<feature type="transmembrane region" description="Helical" evidence="25">
    <location>
        <begin position="209"/>
        <end position="227"/>
    </location>
</feature>
<evidence type="ECO:0000256" key="8">
    <source>
        <dbReference type="ARBA" id="ARBA00022475"/>
    </source>
</evidence>
<keyword evidence="11 25" id="KW-0812">Transmembrane</keyword>
<dbReference type="Gene3D" id="1.20.1250.10">
    <property type="match status" value="1"/>
</dbReference>
<evidence type="ECO:0000256" key="21">
    <source>
        <dbReference type="ARBA" id="ARBA00030364"/>
    </source>
</evidence>
<evidence type="ECO:0000256" key="9">
    <source>
        <dbReference type="ARBA" id="ARBA00022490"/>
    </source>
</evidence>
<evidence type="ECO:0000256" key="12">
    <source>
        <dbReference type="ARBA" id="ARBA00022729"/>
    </source>
</evidence>
<dbReference type="Pfam" id="PF02404">
    <property type="entry name" value="SCF"/>
    <property type="match status" value="1"/>
</dbReference>
<feature type="signal peptide" evidence="26">
    <location>
        <begin position="1"/>
        <end position="26"/>
    </location>
</feature>
<evidence type="ECO:0000256" key="20">
    <source>
        <dbReference type="ARBA" id="ARBA00023273"/>
    </source>
</evidence>
<keyword evidence="10" id="KW-0964">Secreted</keyword>
<feature type="region of interest" description="Disordered" evidence="24">
    <location>
        <begin position="152"/>
        <end position="171"/>
    </location>
</feature>
<sequence length="275" mass="31293">MKKAKIWISACVYLLFSAIFVACSSGIGNPITNDVEVVTFLKQNIPKDYKIPIRYIPKKEGGHCWVELNVYHLEESLKELAQKFGNISTNRNNITIFVQMLQDVRYRIGSALEWTMQEFECHYREEKWQTERYFQYVEDFLIAARRRTGKEDCESPPCPTTIGPTTTLPSTTGIGPLSSSTAVTDNCTTGTGCRTLPTSEHQSQRVEKSLASLLLIPLVAIVFLLVWKVRARRRGDSSEHRSENGNIFTREEGNMLPLDPEAPKEKNRLNTMEIV</sequence>
<feature type="compositionally biased region" description="Low complexity" evidence="24">
    <location>
        <begin position="160"/>
        <end position="171"/>
    </location>
</feature>
<dbReference type="GO" id="GO:0008083">
    <property type="term" value="F:growth factor activity"/>
    <property type="evidence" value="ECO:0007669"/>
    <property type="project" value="UniProtKB-KW"/>
</dbReference>
<reference evidence="27" key="1">
    <citation type="submission" date="2016-12" db="EMBL/GenBank/DDBJ databases">
        <title>Expression of Kit Ligand in the Ovarian Development of Japanese eel (Anguilla japonica).</title>
        <authorList>
            <person name="Lin T.T."/>
            <person name="Wang Y.S."/>
        </authorList>
    </citation>
    <scope>NUCLEOTIDE SEQUENCE</scope>
</reference>
<dbReference type="GO" id="GO:0005125">
    <property type="term" value="F:cytokine activity"/>
    <property type="evidence" value="ECO:0007669"/>
    <property type="project" value="TreeGrafter"/>
</dbReference>
<dbReference type="PANTHER" id="PTHR11574">
    <property type="entry name" value="KIT LIGAND"/>
    <property type="match status" value="1"/>
</dbReference>
<keyword evidence="20" id="KW-0966">Cell projection</keyword>
<dbReference type="InterPro" id="IPR003452">
    <property type="entry name" value="SCF"/>
</dbReference>
<evidence type="ECO:0000256" key="23">
    <source>
        <dbReference type="ARBA" id="ARBA00033123"/>
    </source>
</evidence>
<dbReference type="AlphaFoldDB" id="A0A2H4P6B4"/>
<dbReference type="GO" id="GO:0030027">
    <property type="term" value="C:lamellipodium"/>
    <property type="evidence" value="ECO:0007669"/>
    <property type="project" value="UniProtKB-SubCell"/>
</dbReference>
<feature type="compositionally biased region" description="Basic and acidic residues" evidence="24">
    <location>
        <begin position="234"/>
        <end position="253"/>
    </location>
</feature>
<gene>
    <name evidence="27" type="primary">kitlga</name>
</gene>
<dbReference type="GO" id="GO:0007155">
    <property type="term" value="P:cell adhesion"/>
    <property type="evidence" value="ECO:0007669"/>
    <property type="project" value="UniProtKB-KW"/>
</dbReference>
<name>A0A2H4P6B4_ANGJA</name>
<keyword evidence="17" id="KW-1015">Disulfide bond</keyword>
<dbReference type="GO" id="GO:0005173">
    <property type="term" value="F:stem cell factor receptor binding"/>
    <property type="evidence" value="ECO:0007669"/>
    <property type="project" value="InterPro"/>
</dbReference>
<dbReference type="PROSITE" id="PS51257">
    <property type="entry name" value="PROKAR_LIPOPROTEIN"/>
    <property type="match status" value="1"/>
</dbReference>
<evidence type="ECO:0000256" key="11">
    <source>
        <dbReference type="ARBA" id="ARBA00022692"/>
    </source>
</evidence>
<evidence type="ECO:0000256" key="4">
    <source>
        <dbReference type="ARBA" id="ARBA00004510"/>
    </source>
</evidence>
<evidence type="ECO:0000256" key="6">
    <source>
        <dbReference type="ARBA" id="ARBA00010419"/>
    </source>
</evidence>
<evidence type="ECO:0000256" key="3">
    <source>
        <dbReference type="ARBA" id="ARBA00004486"/>
    </source>
</evidence>
<dbReference type="PANTHER" id="PTHR11574:SF0">
    <property type="entry name" value="KIT LIGAND"/>
    <property type="match status" value="1"/>
</dbReference>
<dbReference type="GO" id="GO:0005886">
    <property type="term" value="C:plasma membrane"/>
    <property type="evidence" value="ECO:0007669"/>
    <property type="project" value="UniProtKB-SubCell"/>
</dbReference>
<organism evidence="27">
    <name type="scientific">Anguilla japonica</name>
    <name type="common">Japanese eel</name>
    <dbReference type="NCBI Taxonomy" id="7937"/>
    <lineage>
        <taxon>Eukaryota</taxon>
        <taxon>Metazoa</taxon>
        <taxon>Chordata</taxon>
        <taxon>Craniata</taxon>
        <taxon>Vertebrata</taxon>
        <taxon>Euteleostomi</taxon>
        <taxon>Actinopterygii</taxon>
        <taxon>Neopterygii</taxon>
        <taxon>Teleostei</taxon>
        <taxon>Anguilliformes</taxon>
        <taxon>Anguillidae</taxon>
        <taxon>Anguilla</taxon>
    </lineage>
</organism>
<evidence type="ECO:0000256" key="1">
    <source>
        <dbReference type="ARBA" id="ARBA00004245"/>
    </source>
</evidence>
<accession>A0A2H4P6B4</accession>
<evidence type="ECO:0000256" key="19">
    <source>
        <dbReference type="ARBA" id="ARBA00023212"/>
    </source>
</evidence>
<keyword evidence="8" id="KW-1003">Cell membrane</keyword>
<evidence type="ECO:0000256" key="22">
    <source>
        <dbReference type="ARBA" id="ARBA00032898"/>
    </source>
</evidence>
<evidence type="ECO:0000256" key="17">
    <source>
        <dbReference type="ARBA" id="ARBA00023157"/>
    </source>
</evidence>
<dbReference type="InterPro" id="IPR009079">
    <property type="entry name" value="4_helix_cytokine-like_core"/>
</dbReference>
<keyword evidence="15" id="KW-0339">Growth factor</keyword>
<keyword evidence="19" id="KW-0206">Cytoskeleton</keyword>
<evidence type="ECO:0000256" key="26">
    <source>
        <dbReference type="SAM" id="SignalP"/>
    </source>
</evidence>